<evidence type="ECO:0000256" key="3">
    <source>
        <dbReference type="ARBA" id="ARBA00022989"/>
    </source>
</evidence>
<dbReference type="PANTHER" id="PTHR23112">
    <property type="entry name" value="G PROTEIN-COUPLED RECEPTOR 157-RELATED"/>
    <property type="match status" value="1"/>
</dbReference>
<dbReference type="GO" id="GO:0004930">
    <property type="term" value="F:G protein-coupled receptor activity"/>
    <property type="evidence" value="ECO:0007669"/>
    <property type="project" value="TreeGrafter"/>
</dbReference>
<keyword evidence="4 5" id="KW-0472">Membrane</keyword>
<dbReference type="RefSeq" id="XP_066910635.1">
    <property type="nucleotide sequence ID" value="XM_067054534.1"/>
</dbReference>
<dbReference type="GO" id="GO:0005886">
    <property type="term" value="C:plasma membrane"/>
    <property type="evidence" value="ECO:0007669"/>
    <property type="project" value="TreeGrafter"/>
</dbReference>
<dbReference type="AlphaFoldDB" id="A0A7M5WV01"/>
<evidence type="ECO:0008006" key="8">
    <source>
        <dbReference type="Google" id="ProtNLM"/>
    </source>
</evidence>
<evidence type="ECO:0000256" key="4">
    <source>
        <dbReference type="ARBA" id="ARBA00023136"/>
    </source>
</evidence>
<dbReference type="Gene3D" id="1.20.1070.10">
    <property type="entry name" value="Rhodopsin 7-helix transmembrane proteins"/>
    <property type="match status" value="1"/>
</dbReference>
<dbReference type="Proteomes" id="UP000594262">
    <property type="component" value="Unplaced"/>
</dbReference>
<dbReference type="OrthoDB" id="6105900at2759"/>
<dbReference type="SUPFAM" id="SSF81321">
    <property type="entry name" value="Family A G protein-coupled receptor-like"/>
    <property type="match status" value="1"/>
</dbReference>
<name>A0A7M5WV01_9CNID</name>
<feature type="transmembrane region" description="Helical" evidence="5">
    <location>
        <begin position="205"/>
        <end position="229"/>
    </location>
</feature>
<reference evidence="6" key="1">
    <citation type="submission" date="2021-01" db="UniProtKB">
        <authorList>
            <consortium name="EnsemblMetazoa"/>
        </authorList>
    </citation>
    <scope>IDENTIFICATION</scope>
</reference>
<feature type="transmembrane region" description="Helical" evidence="5">
    <location>
        <begin position="292"/>
        <end position="313"/>
    </location>
</feature>
<evidence type="ECO:0000256" key="1">
    <source>
        <dbReference type="ARBA" id="ARBA00004141"/>
    </source>
</evidence>
<organism evidence="6 7">
    <name type="scientific">Clytia hemisphaerica</name>
    <dbReference type="NCBI Taxonomy" id="252671"/>
    <lineage>
        <taxon>Eukaryota</taxon>
        <taxon>Metazoa</taxon>
        <taxon>Cnidaria</taxon>
        <taxon>Hydrozoa</taxon>
        <taxon>Hydroidolina</taxon>
        <taxon>Leptothecata</taxon>
        <taxon>Obeliida</taxon>
        <taxon>Clytiidae</taxon>
        <taxon>Clytia</taxon>
    </lineage>
</organism>
<proteinExistence type="predicted"/>
<protein>
    <recommendedName>
        <fullName evidence="8">G-protein coupled receptors family 1 profile domain-containing protein</fullName>
    </recommendedName>
</protein>
<dbReference type="EnsemblMetazoa" id="CLYHEMT013329.1">
    <property type="protein sequence ID" value="CLYHEMP013329.1"/>
    <property type="gene ID" value="CLYHEMG013329"/>
</dbReference>
<comment type="subcellular location">
    <subcellularLocation>
        <location evidence="1">Membrane</location>
        <topology evidence="1">Multi-pass membrane protein</topology>
    </subcellularLocation>
</comment>
<feature type="transmembrane region" description="Helical" evidence="5">
    <location>
        <begin position="169"/>
        <end position="190"/>
    </location>
</feature>
<dbReference type="PANTHER" id="PTHR23112:SF0">
    <property type="entry name" value="TRANSMEMBRANE PROTEIN 116"/>
    <property type="match status" value="1"/>
</dbReference>
<dbReference type="GO" id="GO:0007189">
    <property type="term" value="P:adenylate cyclase-activating G protein-coupled receptor signaling pathway"/>
    <property type="evidence" value="ECO:0007669"/>
    <property type="project" value="TreeGrafter"/>
</dbReference>
<feature type="transmembrane region" description="Helical" evidence="5">
    <location>
        <begin position="46"/>
        <end position="70"/>
    </location>
</feature>
<evidence type="ECO:0000313" key="6">
    <source>
        <dbReference type="EnsemblMetazoa" id="CLYHEMP013329.1"/>
    </source>
</evidence>
<dbReference type="GeneID" id="136797957"/>
<feature type="transmembrane region" description="Helical" evidence="5">
    <location>
        <begin position="260"/>
        <end position="280"/>
    </location>
</feature>
<dbReference type="CDD" id="cd00637">
    <property type="entry name" value="7tm_classA_rhodopsin-like"/>
    <property type="match status" value="1"/>
</dbReference>
<evidence type="ECO:0000313" key="7">
    <source>
        <dbReference type="Proteomes" id="UP000594262"/>
    </source>
</evidence>
<keyword evidence="7" id="KW-1185">Reference proteome</keyword>
<keyword evidence="3 5" id="KW-1133">Transmembrane helix</keyword>
<accession>A0A7M5WV01</accession>
<feature type="transmembrane region" description="Helical" evidence="5">
    <location>
        <begin position="90"/>
        <end position="107"/>
    </location>
</feature>
<evidence type="ECO:0000256" key="2">
    <source>
        <dbReference type="ARBA" id="ARBA00022692"/>
    </source>
</evidence>
<sequence>MIKENSSITTTIASTLRDQMTPSPRDGYDLPLYGIENTTSFYMVHIPALTCISLSLSTVVIVLFLSCRGYKDKKRTKRTSFYQWNKGERFVIYLCICDGLFNSFHLIDHVYIMVIRKHVTPPELCRFYGFMLVEFIGAQIFMVNLIAINAFLLIYFRKNIDFGKYDHRLVIWTFGMPCIGGITCLALNALGPNGIFCFFDGVKGVIPNLVICSAFLSTILFINITLYGLTYHRIRKEEFSFKRDENNEMLKASHRAARSMSLFVAAFMTQWWAMALYGIWQLTVKEVPLFVFQLGTTFSNLGGVFNGVVYFFLRRQRIKDSKRDQEYDPNVFTPDLRTNNRKAFNYELVNNSDKSNTN</sequence>
<evidence type="ECO:0000256" key="5">
    <source>
        <dbReference type="SAM" id="Phobius"/>
    </source>
</evidence>
<feature type="transmembrane region" description="Helical" evidence="5">
    <location>
        <begin position="127"/>
        <end position="157"/>
    </location>
</feature>
<keyword evidence="2 5" id="KW-0812">Transmembrane</keyword>